<evidence type="ECO:0000256" key="1">
    <source>
        <dbReference type="ARBA" id="ARBA00008898"/>
    </source>
</evidence>
<name>A0A1H2LEH3_9ACTN</name>
<reference evidence="4 5" key="1">
    <citation type="submission" date="2016-10" db="EMBL/GenBank/DDBJ databases">
        <authorList>
            <person name="de Groot N.N."/>
        </authorList>
    </citation>
    <scope>NUCLEOTIDE SEQUENCE [LARGE SCALE GENOMIC DNA]</scope>
    <source>
        <strain evidence="4 5">DSM 44215</strain>
    </source>
</reference>
<dbReference type="InterPro" id="IPR012349">
    <property type="entry name" value="Split_barrel_FMN-bd"/>
</dbReference>
<feature type="domain" description="Flavin reductase like" evidence="3">
    <location>
        <begin position="18"/>
        <end position="161"/>
    </location>
</feature>
<dbReference type="AlphaFoldDB" id="A0A1H2LEH3"/>
<dbReference type="PANTHER" id="PTHR30466:SF11">
    <property type="entry name" value="FLAVIN-DEPENDENT MONOOXYGENASE, REDUCTASE SUBUNIT HSAB"/>
    <property type="match status" value="1"/>
</dbReference>
<dbReference type="SMART" id="SM00903">
    <property type="entry name" value="Flavin_Reduct"/>
    <property type="match status" value="1"/>
</dbReference>
<evidence type="ECO:0000313" key="5">
    <source>
        <dbReference type="Proteomes" id="UP000183180"/>
    </source>
</evidence>
<dbReference type="Proteomes" id="UP000183180">
    <property type="component" value="Unassembled WGS sequence"/>
</dbReference>
<keyword evidence="2" id="KW-0560">Oxidoreductase</keyword>
<dbReference type="InterPro" id="IPR002563">
    <property type="entry name" value="Flavin_Rdtase-like_dom"/>
</dbReference>
<protein>
    <submittedName>
        <fullName evidence="4">NADH-FMN oxidoreductase RutF, flavin reductase (DIM6/NTAB) family</fullName>
    </submittedName>
</protein>
<dbReference type="GO" id="GO:0010181">
    <property type="term" value="F:FMN binding"/>
    <property type="evidence" value="ECO:0007669"/>
    <property type="project" value="InterPro"/>
</dbReference>
<dbReference type="OrthoDB" id="9792858at2"/>
<dbReference type="PANTHER" id="PTHR30466">
    <property type="entry name" value="FLAVIN REDUCTASE"/>
    <property type="match status" value="1"/>
</dbReference>
<dbReference type="Gene3D" id="2.30.110.10">
    <property type="entry name" value="Electron Transport, Fmn-binding Protein, Chain A"/>
    <property type="match status" value="1"/>
</dbReference>
<dbReference type="GO" id="GO:0042602">
    <property type="term" value="F:riboflavin reductase (NADPH) activity"/>
    <property type="evidence" value="ECO:0007669"/>
    <property type="project" value="TreeGrafter"/>
</dbReference>
<evidence type="ECO:0000313" key="4">
    <source>
        <dbReference type="EMBL" id="SDU79319.1"/>
    </source>
</evidence>
<comment type="similarity">
    <text evidence="1">Belongs to the non-flavoprotein flavin reductase family.</text>
</comment>
<dbReference type="InterPro" id="IPR050268">
    <property type="entry name" value="NADH-dep_flavin_reductase"/>
</dbReference>
<dbReference type="Pfam" id="PF01613">
    <property type="entry name" value="Flavin_Reduct"/>
    <property type="match status" value="1"/>
</dbReference>
<organism evidence="4 5">
    <name type="scientific">Gordonia westfalica</name>
    <dbReference type="NCBI Taxonomy" id="158898"/>
    <lineage>
        <taxon>Bacteria</taxon>
        <taxon>Bacillati</taxon>
        <taxon>Actinomycetota</taxon>
        <taxon>Actinomycetes</taxon>
        <taxon>Mycobacteriales</taxon>
        <taxon>Gordoniaceae</taxon>
        <taxon>Gordonia</taxon>
    </lineage>
</organism>
<gene>
    <name evidence="4" type="ORF">SAMN04488548_136190</name>
</gene>
<sequence length="171" mass="18442">MIDVDLNEDKATLLRRAFGCFPTGVAAVCAVAETGPVGMAVSSFTSVSLEPPLLSVCMQNSSTTWPTLRRQARLGLSVLAEGQAGAGKRLSLKNGDRFADTAWQTTDDGALFVLGSSAWFDCSVHAEIPAGDHTVVLLRIHSLQMQTELAPLIFHGSRFRRLHDMELVVES</sequence>
<proteinExistence type="inferred from homology"/>
<accession>A0A1H2LEH3</accession>
<dbReference type="RefSeq" id="WP_074853471.1">
    <property type="nucleotide sequence ID" value="NZ_FNLM01000036.1"/>
</dbReference>
<dbReference type="EMBL" id="FNLM01000036">
    <property type="protein sequence ID" value="SDU79319.1"/>
    <property type="molecule type" value="Genomic_DNA"/>
</dbReference>
<evidence type="ECO:0000256" key="2">
    <source>
        <dbReference type="ARBA" id="ARBA00023002"/>
    </source>
</evidence>
<dbReference type="SUPFAM" id="SSF50475">
    <property type="entry name" value="FMN-binding split barrel"/>
    <property type="match status" value="1"/>
</dbReference>
<evidence type="ECO:0000259" key="3">
    <source>
        <dbReference type="SMART" id="SM00903"/>
    </source>
</evidence>
<dbReference type="STRING" id="158898.SAMN04488548_136190"/>